<comment type="caution">
    <text evidence="1">The sequence shown here is derived from an EMBL/GenBank/DDBJ whole genome shotgun (WGS) entry which is preliminary data.</text>
</comment>
<protein>
    <submittedName>
        <fullName evidence="1">Uncharacterized protein</fullName>
    </submittedName>
</protein>
<dbReference type="EMBL" id="CM039437">
    <property type="protein sequence ID" value="KAI4306748.1"/>
    <property type="molecule type" value="Genomic_DNA"/>
</dbReference>
<proteinExistence type="predicted"/>
<organism evidence="1 2">
    <name type="scientific">Bauhinia variegata</name>
    <name type="common">Purple orchid tree</name>
    <name type="synonym">Phanera variegata</name>
    <dbReference type="NCBI Taxonomy" id="167791"/>
    <lineage>
        <taxon>Eukaryota</taxon>
        <taxon>Viridiplantae</taxon>
        <taxon>Streptophyta</taxon>
        <taxon>Embryophyta</taxon>
        <taxon>Tracheophyta</taxon>
        <taxon>Spermatophyta</taxon>
        <taxon>Magnoliopsida</taxon>
        <taxon>eudicotyledons</taxon>
        <taxon>Gunneridae</taxon>
        <taxon>Pentapetalae</taxon>
        <taxon>rosids</taxon>
        <taxon>fabids</taxon>
        <taxon>Fabales</taxon>
        <taxon>Fabaceae</taxon>
        <taxon>Cercidoideae</taxon>
        <taxon>Cercideae</taxon>
        <taxon>Bauhiniinae</taxon>
        <taxon>Bauhinia</taxon>
    </lineage>
</organism>
<name>A0ACB9LCA1_BAUVA</name>
<keyword evidence="2" id="KW-1185">Reference proteome</keyword>
<dbReference type="Proteomes" id="UP000828941">
    <property type="component" value="Chromosome 12"/>
</dbReference>
<accession>A0ACB9LCA1</accession>
<gene>
    <name evidence="1" type="ORF">L6164_030001</name>
</gene>
<evidence type="ECO:0000313" key="2">
    <source>
        <dbReference type="Proteomes" id="UP000828941"/>
    </source>
</evidence>
<evidence type="ECO:0000313" key="1">
    <source>
        <dbReference type="EMBL" id="KAI4306748.1"/>
    </source>
</evidence>
<sequence>MSLHSDSIDRGCCNRRKSKTLIFAGGNRSEKVYYSVFSYQSSWIKLGTVNEPIIRVAVYVSLMTLYFLRGSKVKVQALVNNLGDLRDSLAAVERINYVLFGVGIDEALAHGLEGELKQKRSG</sequence>
<reference evidence="1 2" key="1">
    <citation type="journal article" date="2022" name="DNA Res.">
        <title>Chromosomal-level genome assembly of the orchid tree Bauhinia variegata (Leguminosae; Cercidoideae) supports the allotetraploid origin hypothesis of Bauhinia.</title>
        <authorList>
            <person name="Zhong Y."/>
            <person name="Chen Y."/>
            <person name="Zheng D."/>
            <person name="Pang J."/>
            <person name="Liu Y."/>
            <person name="Luo S."/>
            <person name="Meng S."/>
            <person name="Qian L."/>
            <person name="Wei D."/>
            <person name="Dai S."/>
            <person name="Zhou R."/>
        </authorList>
    </citation>
    <scope>NUCLEOTIDE SEQUENCE [LARGE SCALE GENOMIC DNA]</scope>
    <source>
        <strain evidence="1">BV-YZ2020</strain>
    </source>
</reference>